<accession>A0A443S4V9</accession>
<proteinExistence type="predicted"/>
<sequence length="296" mass="34295">MNGVNWILDVNWNKNKKIMFVGVGVNLPSPAEHTSVRFVTNRHRIVSVVGSYDDTFARYATVSSVKKDRGLETVDLHVSIKKLLHSYEMHNKSLPDSIIIYRDHVSEVQFKQVMAYEVSKIIKSFETLDKKPKVTYIVVQRWHNTRFLPANRDDATSSLNIPVGTVVESIITDPSKFDFFICSQKKLSGVSIPSRYWVLFDENKFTADLIQEITFNMCFMHPSSTTSIRTPLPVKLANSRAQRARNHYTEAFEVMKRDVENLTDENEIRRRKQLFTNRVNQLVTVNKKLSMRLYCI</sequence>
<protein>
    <recommendedName>
        <fullName evidence="1">Piwi domain-containing protein</fullName>
    </recommendedName>
</protein>
<gene>
    <name evidence="2" type="ORF">B4U80_05553</name>
</gene>
<dbReference type="AlphaFoldDB" id="A0A443S4V9"/>
<evidence type="ECO:0000259" key="1">
    <source>
        <dbReference type="PROSITE" id="PS50822"/>
    </source>
</evidence>
<evidence type="ECO:0000313" key="2">
    <source>
        <dbReference type="EMBL" id="RWS22586.1"/>
    </source>
</evidence>
<dbReference type="EMBL" id="NCKV01008401">
    <property type="protein sequence ID" value="RWS22586.1"/>
    <property type="molecule type" value="Genomic_DNA"/>
</dbReference>
<dbReference type="Pfam" id="PF02171">
    <property type="entry name" value="Piwi"/>
    <property type="match status" value="1"/>
</dbReference>
<dbReference type="PANTHER" id="PTHR22891">
    <property type="entry name" value="EUKARYOTIC TRANSLATION INITIATION FACTOR 2C"/>
    <property type="match status" value="1"/>
</dbReference>
<dbReference type="SMART" id="SM00950">
    <property type="entry name" value="Piwi"/>
    <property type="match status" value="1"/>
</dbReference>
<feature type="domain" description="Piwi" evidence="1">
    <location>
        <begin position="1"/>
        <end position="249"/>
    </location>
</feature>
<evidence type="ECO:0000313" key="3">
    <source>
        <dbReference type="Proteomes" id="UP000288716"/>
    </source>
</evidence>
<reference evidence="2 3" key="1">
    <citation type="journal article" date="2018" name="Gigascience">
        <title>Genomes of trombidid mites reveal novel predicted allergens and laterally-transferred genes associated with secondary metabolism.</title>
        <authorList>
            <person name="Dong X."/>
            <person name="Chaisiri K."/>
            <person name="Xia D."/>
            <person name="Armstrong S.D."/>
            <person name="Fang Y."/>
            <person name="Donnelly M.J."/>
            <person name="Kadowaki T."/>
            <person name="McGarry J.W."/>
            <person name="Darby A.C."/>
            <person name="Makepeace B.L."/>
        </authorList>
    </citation>
    <scope>NUCLEOTIDE SEQUENCE [LARGE SCALE GENOMIC DNA]</scope>
    <source>
        <strain evidence="2">UoL-UT</strain>
    </source>
</reference>
<dbReference type="Gene3D" id="3.30.420.10">
    <property type="entry name" value="Ribonuclease H-like superfamily/Ribonuclease H"/>
    <property type="match status" value="1"/>
</dbReference>
<dbReference type="InterPro" id="IPR036397">
    <property type="entry name" value="RNaseH_sf"/>
</dbReference>
<organism evidence="2 3">
    <name type="scientific">Leptotrombidium deliense</name>
    <dbReference type="NCBI Taxonomy" id="299467"/>
    <lineage>
        <taxon>Eukaryota</taxon>
        <taxon>Metazoa</taxon>
        <taxon>Ecdysozoa</taxon>
        <taxon>Arthropoda</taxon>
        <taxon>Chelicerata</taxon>
        <taxon>Arachnida</taxon>
        <taxon>Acari</taxon>
        <taxon>Acariformes</taxon>
        <taxon>Trombidiformes</taxon>
        <taxon>Prostigmata</taxon>
        <taxon>Anystina</taxon>
        <taxon>Parasitengona</taxon>
        <taxon>Trombiculoidea</taxon>
        <taxon>Trombiculidae</taxon>
        <taxon>Leptotrombidium</taxon>
    </lineage>
</organism>
<name>A0A443S4V9_9ACAR</name>
<dbReference type="InterPro" id="IPR012337">
    <property type="entry name" value="RNaseH-like_sf"/>
</dbReference>
<dbReference type="InterPro" id="IPR003165">
    <property type="entry name" value="Piwi"/>
</dbReference>
<dbReference type="GO" id="GO:0003676">
    <property type="term" value="F:nucleic acid binding"/>
    <property type="evidence" value="ECO:0007669"/>
    <property type="project" value="InterPro"/>
</dbReference>
<dbReference type="OrthoDB" id="6508099at2759"/>
<dbReference type="PROSITE" id="PS50822">
    <property type="entry name" value="PIWI"/>
    <property type="match status" value="1"/>
</dbReference>
<dbReference type="VEuPathDB" id="VectorBase:LDEU009454"/>
<dbReference type="SUPFAM" id="SSF53098">
    <property type="entry name" value="Ribonuclease H-like"/>
    <property type="match status" value="1"/>
</dbReference>
<dbReference type="STRING" id="299467.A0A443S4V9"/>
<keyword evidence="3" id="KW-1185">Reference proteome</keyword>
<comment type="caution">
    <text evidence="2">The sequence shown here is derived from an EMBL/GenBank/DDBJ whole genome shotgun (WGS) entry which is preliminary data.</text>
</comment>
<dbReference type="Proteomes" id="UP000288716">
    <property type="component" value="Unassembled WGS sequence"/>
</dbReference>